<gene>
    <name evidence="1" type="ORF">MNBD_GAMMA13-1486</name>
</gene>
<dbReference type="PANTHER" id="PTHR39327">
    <property type="match status" value="1"/>
</dbReference>
<dbReference type="InterPro" id="IPR010319">
    <property type="entry name" value="Transglutaminase-like_Cys_pept"/>
</dbReference>
<dbReference type="AlphaFoldDB" id="A0A3B0XY29"/>
<dbReference type="Gene3D" id="3.10.620.30">
    <property type="match status" value="1"/>
</dbReference>
<reference evidence="1" key="1">
    <citation type="submission" date="2018-06" db="EMBL/GenBank/DDBJ databases">
        <authorList>
            <person name="Zhirakovskaya E."/>
        </authorList>
    </citation>
    <scope>NUCLEOTIDE SEQUENCE</scope>
</reference>
<protein>
    <recommendedName>
        <fullName evidence="2">FIGfam010717</fullName>
    </recommendedName>
</protein>
<accession>A0A3B0XY29</accession>
<name>A0A3B0XY29_9ZZZZ</name>
<evidence type="ECO:0008006" key="2">
    <source>
        <dbReference type="Google" id="ProtNLM"/>
    </source>
</evidence>
<organism evidence="1">
    <name type="scientific">hydrothermal vent metagenome</name>
    <dbReference type="NCBI Taxonomy" id="652676"/>
    <lineage>
        <taxon>unclassified sequences</taxon>
        <taxon>metagenomes</taxon>
        <taxon>ecological metagenomes</taxon>
    </lineage>
</organism>
<evidence type="ECO:0000313" key="1">
    <source>
        <dbReference type="EMBL" id="VAW73295.1"/>
    </source>
</evidence>
<sequence length="215" mass="25380">MSEKREHTRRIIRIVMSLSILLEMTTGYANDRWETLLETSRRSTELETVHSINQSINRFDHLPDRLVWSKTEFWATPYELISKGAGDCEDFAVAKYLALLELGVPPEHLELLWSRVYNQKKQRIEPHVVMLYRPGGSSSYLVLDNINRKEISLEKRQDLLPQIRFNKQVAWIKNNNDEWIQLASHPRLKIWKDLLQRWGRQRAESGKMLALKTTL</sequence>
<proteinExistence type="predicted"/>
<dbReference type="EMBL" id="UOFK01000035">
    <property type="protein sequence ID" value="VAW73295.1"/>
    <property type="molecule type" value="Genomic_DNA"/>
</dbReference>
<dbReference type="Pfam" id="PF06035">
    <property type="entry name" value="Peptidase_C93"/>
    <property type="match status" value="1"/>
</dbReference>
<dbReference type="PANTHER" id="PTHR39327:SF1">
    <property type="entry name" value="BLR5470 PROTEIN"/>
    <property type="match status" value="1"/>
</dbReference>